<dbReference type="InterPro" id="IPR029063">
    <property type="entry name" value="SAM-dependent_MTases_sf"/>
</dbReference>
<dbReference type="CDD" id="cd02440">
    <property type="entry name" value="AdoMet_MTases"/>
    <property type="match status" value="1"/>
</dbReference>
<comment type="caution">
    <text evidence="7">The sequence shown here is derived from an EMBL/GenBank/DDBJ whole genome shotgun (WGS) entry which is preliminary data.</text>
</comment>
<dbReference type="NCBIfam" id="TIGR02469">
    <property type="entry name" value="CbiT"/>
    <property type="match status" value="1"/>
</dbReference>
<dbReference type="EMBL" id="LNQE01001813">
    <property type="protein sequence ID" value="KUG05468.1"/>
    <property type="molecule type" value="Genomic_DNA"/>
</dbReference>
<dbReference type="GO" id="GO:0009236">
    <property type="term" value="P:cobalamin biosynthetic process"/>
    <property type="evidence" value="ECO:0007669"/>
    <property type="project" value="UniProtKB-KW"/>
</dbReference>
<dbReference type="AlphaFoldDB" id="A0A0W8EAB9"/>
<proteinExistence type="predicted"/>
<gene>
    <name evidence="7" type="ORF">ASZ90_017150</name>
</gene>
<keyword evidence="2" id="KW-0169">Cobalamin biosynthesis</keyword>
<dbReference type="InterPro" id="IPR056743">
    <property type="entry name" value="TRM5-TYW2-like_MTfase"/>
</dbReference>
<dbReference type="SUPFAM" id="SSF53335">
    <property type="entry name" value="S-adenosyl-L-methionine-dependent methyltransferases"/>
    <property type="match status" value="1"/>
</dbReference>
<dbReference type="PANTHER" id="PTHR43182">
    <property type="entry name" value="COBALT-PRECORRIN-6B C(15)-METHYLTRANSFERASE (DECARBOXYLATING)"/>
    <property type="match status" value="1"/>
</dbReference>
<dbReference type="InterPro" id="IPR014008">
    <property type="entry name" value="Cbl_synth_MTase_CbiT"/>
</dbReference>
<keyword evidence="3 7" id="KW-0489">Methyltransferase</keyword>
<evidence type="ECO:0000256" key="4">
    <source>
        <dbReference type="ARBA" id="ARBA00022679"/>
    </source>
</evidence>
<dbReference type="Pfam" id="PF02475">
    <property type="entry name" value="TRM5-TYW2_MTfase"/>
    <property type="match status" value="1"/>
</dbReference>
<dbReference type="GO" id="GO:0032259">
    <property type="term" value="P:methylation"/>
    <property type="evidence" value="ECO:0007669"/>
    <property type="project" value="UniProtKB-KW"/>
</dbReference>
<sequence>MNKWKYVTPGVPDELFIRERGIPMTKNEIRVLSLAKLRLFPDAVVYDIGAGSGSVAIECKLLIPEGQVWAIEKNPQAIQLIKRNIRQFEVDIEIVEGEALDCLNKLPPADRIFIGGSGGRIKDILVSCDQKLKSKGIIVINSVSLKTSPYAFEFFSNRGYEVEAVQANIACTVQKGSSYLWQARNPVTIITAQKRGEM</sequence>
<comment type="pathway">
    <text evidence="1">Cofactor biosynthesis; adenosylcobalamin biosynthesis.</text>
</comment>
<evidence type="ECO:0000256" key="3">
    <source>
        <dbReference type="ARBA" id="ARBA00022603"/>
    </source>
</evidence>
<keyword evidence="5" id="KW-0949">S-adenosyl-L-methionine</keyword>
<evidence type="ECO:0000256" key="2">
    <source>
        <dbReference type="ARBA" id="ARBA00022573"/>
    </source>
</evidence>
<dbReference type="PANTHER" id="PTHR43182:SF1">
    <property type="entry name" value="COBALT-PRECORRIN-7 C(5)-METHYLTRANSFERASE"/>
    <property type="match status" value="1"/>
</dbReference>
<name>A0A0W8EAB9_9ZZZZ</name>
<dbReference type="GO" id="GO:0008276">
    <property type="term" value="F:protein methyltransferase activity"/>
    <property type="evidence" value="ECO:0007669"/>
    <property type="project" value="InterPro"/>
</dbReference>
<feature type="domain" description="TRM5/TYW2-like methyltransferase" evidence="6">
    <location>
        <begin position="42"/>
        <end position="138"/>
    </location>
</feature>
<evidence type="ECO:0000313" key="7">
    <source>
        <dbReference type="EMBL" id="KUG05468.1"/>
    </source>
</evidence>
<evidence type="ECO:0000256" key="5">
    <source>
        <dbReference type="ARBA" id="ARBA00022691"/>
    </source>
</evidence>
<protein>
    <submittedName>
        <fullName evidence="7">Cobalt-precorrin-6y c5-methyltransferase / cobalt-precorrin-6y c15-methyltransferase</fullName>
    </submittedName>
</protein>
<evidence type="ECO:0000259" key="6">
    <source>
        <dbReference type="Pfam" id="PF02475"/>
    </source>
</evidence>
<reference evidence="7" key="1">
    <citation type="journal article" date="2015" name="Proc. Natl. Acad. Sci. U.S.A.">
        <title>Networks of energetic and metabolic interactions define dynamics in microbial communities.</title>
        <authorList>
            <person name="Embree M."/>
            <person name="Liu J.K."/>
            <person name="Al-Bassam M.M."/>
            <person name="Zengler K."/>
        </authorList>
    </citation>
    <scope>NUCLEOTIDE SEQUENCE</scope>
</reference>
<accession>A0A0W8EAB9</accession>
<evidence type="ECO:0000256" key="1">
    <source>
        <dbReference type="ARBA" id="ARBA00004953"/>
    </source>
</evidence>
<keyword evidence="4 7" id="KW-0808">Transferase</keyword>
<dbReference type="Gene3D" id="3.40.50.150">
    <property type="entry name" value="Vaccinia Virus protein VP39"/>
    <property type="match status" value="1"/>
</dbReference>
<dbReference type="InterPro" id="IPR050714">
    <property type="entry name" value="Cobalamin_biosynth_MTase"/>
</dbReference>
<organism evidence="7">
    <name type="scientific">hydrocarbon metagenome</name>
    <dbReference type="NCBI Taxonomy" id="938273"/>
    <lineage>
        <taxon>unclassified sequences</taxon>
        <taxon>metagenomes</taxon>
        <taxon>ecological metagenomes</taxon>
    </lineage>
</organism>